<dbReference type="KEGG" id="mmai:sS8_3713"/>
<dbReference type="Proteomes" id="UP000266313">
    <property type="component" value="Chromosome"/>
</dbReference>
<protein>
    <submittedName>
        <fullName evidence="1">Peptidase propeptide domain-containing protein</fullName>
    </submittedName>
</protein>
<dbReference type="AlphaFoldDB" id="A0A250KVH2"/>
<dbReference type="RefSeq" id="WP_119630953.1">
    <property type="nucleotide sequence ID" value="NZ_AP017928.1"/>
</dbReference>
<proteinExistence type="predicted"/>
<dbReference type="EMBL" id="AP017928">
    <property type="protein sequence ID" value="BBA35650.1"/>
    <property type="molecule type" value="Genomic_DNA"/>
</dbReference>
<name>A0A250KVH2_9GAMM</name>
<gene>
    <name evidence="1" type="ORF">sS8_3713</name>
</gene>
<keyword evidence="2" id="KW-1185">Reference proteome</keyword>
<reference evidence="1 2" key="1">
    <citation type="submission" date="2016-12" db="EMBL/GenBank/DDBJ databases">
        <title>Genome sequencing of Methylocaldum marinum.</title>
        <authorList>
            <person name="Takeuchi M."/>
            <person name="Kamagata Y."/>
            <person name="Hiraoka S."/>
            <person name="Oshima K."/>
            <person name="Hattori M."/>
            <person name="Iwasaki W."/>
        </authorList>
    </citation>
    <scope>NUCLEOTIDE SEQUENCE [LARGE SCALE GENOMIC DNA]</scope>
    <source>
        <strain evidence="1 2">S8</strain>
    </source>
</reference>
<sequence length="73" mass="8144">MIDNDTALEIARKRAEENGWPFGEPVWIEYRPGWLGRSGRFEIETSAGMLGSKSLFEIDAATGQILSAAYIPR</sequence>
<organism evidence="1 2">
    <name type="scientific">Methylocaldum marinum</name>
    <dbReference type="NCBI Taxonomy" id="1432792"/>
    <lineage>
        <taxon>Bacteria</taxon>
        <taxon>Pseudomonadati</taxon>
        <taxon>Pseudomonadota</taxon>
        <taxon>Gammaproteobacteria</taxon>
        <taxon>Methylococcales</taxon>
        <taxon>Methylococcaceae</taxon>
        <taxon>Methylocaldum</taxon>
    </lineage>
</organism>
<accession>A0A250KVH2</accession>
<evidence type="ECO:0000313" key="2">
    <source>
        <dbReference type="Proteomes" id="UP000266313"/>
    </source>
</evidence>
<evidence type="ECO:0000313" key="1">
    <source>
        <dbReference type="EMBL" id="BBA35650.1"/>
    </source>
</evidence>